<gene>
    <name evidence="14" type="primary">ccmB</name>
    <name evidence="14" type="ORF">B9G39_08305</name>
</gene>
<feature type="transmembrane region" description="Helical" evidence="13">
    <location>
        <begin position="121"/>
        <end position="141"/>
    </location>
</feature>
<evidence type="ECO:0000256" key="7">
    <source>
        <dbReference type="ARBA" id="ARBA00022519"/>
    </source>
</evidence>
<dbReference type="GO" id="GO:0005886">
    <property type="term" value="C:plasma membrane"/>
    <property type="evidence" value="ECO:0007669"/>
    <property type="project" value="UniProtKB-SubCell"/>
</dbReference>
<evidence type="ECO:0000256" key="5">
    <source>
        <dbReference type="ARBA" id="ARBA00022448"/>
    </source>
</evidence>
<evidence type="ECO:0000256" key="11">
    <source>
        <dbReference type="ARBA" id="ARBA00023136"/>
    </source>
</evidence>
<dbReference type="InterPro" id="IPR026031">
    <property type="entry name" value="Cyt_c_CcmB_bac"/>
</dbReference>
<dbReference type="NCBIfam" id="TIGR01190">
    <property type="entry name" value="ccmB"/>
    <property type="match status" value="1"/>
</dbReference>
<evidence type="ECO:0000256" key="2">
    <source>
        <dbReference type="ARBA" id="ARBA00004429"/>
    </source>
</evidence>
<keyword evidence="11 12" id="KW-0472">Membrane</keyword>
<evidence type="ECO:0000256" key="10">
    <source>
        <dbReference type="ARBA" id="ARBA00022989"/>
    </source>
</evidence>
<evidence type="ECO:0000256" key="8">
    <source>
        <dbReference type="ARBA" id="ARBA00022692"/>
    </source>
</evidence>
<dbReference type="GO" id="GO:0015232">
    <property type="term" value="F:heme transmembrane transporter activity"/>
    <property type="evidence" value="ECO:0007669"/>
    <property type="project" value="InterPro"/>
</dbReference>
<dbReference type="PANTHER" id="PTHR30070:SF1">
    <property type="entry name" value="CYTOCHROME C BIOGENESIS B-RELATED"/>
    <property type="match status" value="1"/>
</dbReference>
<evidence type="ECO:0000313" key="14">
    <source>
        <dbReference type="EMBL" id="RDH46686.1"/>
    </source>
</evidence>
<keyword evidence="5 12" id="KW-0813">Transport</keyword>
<evidence type="ECO:0000256" key="13">
    <source>
        <dbReference type="SAM" id="Phobius"/>
    </source>
</evidence>
<evidence type="ECO:0000256" key="4">
    <source>
        <dbReference type="ARBA" id="ARBA00016452"/>
    </source>
</evidence>
<comment type="subcellular location">
    <subcellularLocation>
        <location evidence="2">Cell inner membrane</location>
        <topology evidence="2">Multi-pass membrane protein</topology>
    </subcellularLocation>
</comment>
<accession>A0A4P9VU08</accession>
<keyword evidence="6 12" id="KW-1003">Cell membrane</keyword>
<dbReference type="GO" id="GO:1903607">
    <property type="term" value="P:cytochrome c biosynthetic process"/>
    <property type="evidence" value="ECO:0007669"/>
    <property type="project" value="TreeGrafter"/>
</dbReference>
<dbReference type="EMBL" id="NDXW01000001">
    <property type="protein sequence ID" value="RDH46686.1"/>
    <property type="molecule type" value="Genomic_DNA"/>
</dbReference>
<keyword evidence="8 13" id="KW-0812">Transmembrane</keyword>
<evidence type="ECO:0000313" key="15">
    <source>
        <dbReference type="Proteomes" id="UP000257039"/>
    </source>
</evidence>
<dbReference type="AlphaFoldDB" id="A0A4P9VU08"/>
<feature type="transmembrane region" description="Helical" evidence="13">
    <location>
        <begin position="41"/>
        <end position="59"/>
    </location>
</feature>
<dbReference type="PRINTS" id="PR01414">
    <property type="entry name" value="CCMBBIOGNSIS"/>
</dbReference>
<evidence type="ECO:0000256" key="9">
    <source>
        <dbReference type="ARBA" id="ARBA00022748"/>
    </source>
</evidence>
<name>A0A4P9VU08_9GAMM</name>
<dbReference type="InterPro" id="IPR003544">
    <property type="entry name" value="Cyt_c_biogenesis_CcmB"/>
</dbReference>
<dbReference type="PIRSF" id="PIRSF002764">
    <property type="entry name" value="CcmB"/>
    <property type="match status" value="1"/>
</dbReference>
<protein>
    <recommendedName>
        <fullName evidence="4 12">Heme exporter protein B</fullName>
    </recommendedName>
</protein>
<organism evidence="14 15">
    <name type="scientific">Zooshikella ganghwensis</name>
    <dbReference type="NCBI Taxonomy" id="202772"/>
    <lineage>
        <taxon>Bacteria</taxon>
        <taxon>Pseudomonadati</taxon>
        <taxon>Pseudomonadota</taxon>
        <taxon>Gammaproteobacteria</taxon>
        <taxon>Oceanospirillales</taxon>
        <taxon>Zooshikellaceae</taxon>
        <taxon>Zooshikella</taxon>
    </lineage>
</organism>
<proteinExistence type="inferred from homology"/>
<evidence type="ECO:0000256" key="3">
    <source>
        <dbReference type="ARBA" id="ARBA00010544"/>
    </source>
</evidence>
<feature type="transmembrane region" description="Helical" evidence="13">
    <location>
        <begin position="180"/>
        <end position="201"/>
    </location>
</feature>
<evidence type="ECO:0000256" key="1">
    <source>
        <dbReference type="ARBA" id="ARBA00002442"/>
    </source>
</evidence>
<feature type="transmembrane region" description="Helical" evidence="13">
    <location>
        <begin position="213"/>
        <end position="235"/>
    </location>
</feature>
<evidence type="ECO:0000256" key="12">
    <source>
        <dbReference type="PIRNR" id="PIRNR002764"/>
    </source>
</evidence>
<feature type="transmembrane region" description="Helical" evidence="13">
    <location>
        <begin position="153"/>
        <end position="174"/>
    </location>
</feature>
<dbReference type="PANTHER" id="PTHR30070">
    <property type="entry name" value="HEME EXPORTER PROTEIN B"/>
    <property type="match status" value="1"/>
</dbReference>
<dbReference type="GO" id="GO:0017004">
    <property type="term" value="P:cytochrome complex assembly"/>
    <property type="evidence" value="ECO:0007669"/>
    <property type="project" value="UniProtKB-KW"/>
</dbReference>
<dbReference type="Pfam" id="PF03379">
    <property type="entry name" value="CcmB"/>
    <property type="match status" value="1"/>
</dbReference>
<keyword evidence="9 12" id="KW-0201">Cytochrome c-type biogenesis</keyword>
<comment type="function">
    <text evidence="1 12">Required for the export of heme to the periplasm for the biogenesis of c-type cytochromes.</text>
</comment>
<dbReference type="Proteomes" id="UP000257039">
    <property type="component" value="Unassembled WGS sequence"/>
</dbReference>
<feature type="transmembrane region" description="Helical" evidence="13">
    <location>
        <begin position="65"/>
        <end position="86"/>
    </location>
</feature>
<keyword evidence="15" id="KW-1185">Reference proteome</keyword>
<comment type="similarity">
    <text evidence="3 12">Belongs to the CcmB/CycW/HelB family.</text>
</comment>
<dbReference type="RefSeq" id="WP_094789375.1">
    <property type="nucleotide sequence ID" value="NZ_NDXW01000001.1"/>
</dbReference>
<comment type="caution">
    <text evidence="14">The sequence shown here is derived from an EMBL/GenBank/DDBJ whole genome shotgun (WGS) entry which is preliminary data.</text>
</comment>
<keyword evidence="10 13" id="KW-1133">Transmembrane helix</keyword>
<evidence type="ECO:0000256" key="6">
    <source>
        <dbReference type="ARBA" id="ARBA00022475"/>
    </source>
</evidence>
<reference evidence="14 15" key="1">
    <citation type="submission" date="2017-04" db="EMBL/GenBank/DDBJ databases">
        <title>Draft genome sequence of Zooshikella ganghwensis VG4 isolated from Red Sea sediments.</title>
        <authorList>
            <person name="Rehman Z."/>
            <person name="Alam I."/>
            <person name="Kamau A."/>
            <person name="Bajic V."/>
            <person name="Leiknes T."/>
        </authorList>
    </citation>
    <scope>NUCLEOTIDE SEQUENCE [LARGE SCALE GENOMIC DNA]</scope>
    <source>
        <strain evidence="14 15">VG4</strain>
    </source>
</reference>
<keyword evidence="7 12" id="KW-0997">Cell inner membrane</keyword>
<sequence>MVSELNVPALTVKPVAVSPGGAAWITLCRDLRLGFRRQAELINPPLFFLIVVTLFPLGISPDPAFLAKLAPGVIWIAALLATLLAMDSLFRGDYEDGALDLLLIVPQPLFMHVLAKVTAHWLLTGLPLLVLAPILALMLSLPSQAYTTLIASLALGTPLLSLLGAIGAALTVGIRRGGMLLSLLILPLYIPVLLLGTGAVVAASEGLPAAGQLLWLAVLLTLGLTLAPFAIAAGLKITASG</sequence>